<proteinExistence type="inferred from homology"/>
<dbReference type="Pfam" id="PF03795">
    <property type="entry name" value="YCII"/>
    <property type="match status" value="1"/>
</dbReference>
<protein>
    <submittedName>
        <fullName evidence="3">Transcription initiation protein</fullName>
    </submittedName>
</protein>
<evidence type="ECO:0000259" key="2">
    <source>
        <dbReference type="Pfam" id="PF03795"/>
    </source>
</evidence>
<dbReference type="RefSeq" id="WP_167212222.1">
    <property type="nucleotide sequence ID" value="NZ_CP050063.1"/>
</dbReference>
<feature type="domain" description="YCII-related" evidence="2">
    <location>
        <begin position="60"/>
        <end position="109"/>
    </location>
</feature>
<dbReference type="Gene3D" id="3.30.70.1060">
    <property type="entry name" value="Dimeric alpha+beta barrel"/>
    <property type="match status" value="1"/>
</dbReference>
<dbReference type="InterPro" id="IPR005545">
    <property type="entry name" value="YCII"/>
</dbReference>
<evidence type="ECO:0000313" key="4">
    <source>
        <dbReference type="Proteomes" id="UP000501802"/>
    </source>
</evidence>
<dbReference type="KEGG" id="spib:G8759_21505"/>
<dbReference type="InterPro" id="IPR011008">
    <property type="entry name" value="Dimeric_a/b-barrel"/>
</dbReference>
<evidence type="ECO:0000313" key="3">
    <source>
        <dbReference type="EMBL" id="QIP15013.1"/>
    </source>
</evidence>
<keyword evidence="4" id="KW-1185">Reference proteome</keyword>
<dbReference type="Proteomes" id="UP000501802">
    <property type="component" value="Chromosome"/>
</dbReference>
<evidence type="ECO:0000256" key="1">
    <source>
        <dbReference type="ARBA" id="ARBA00007689"/>
    </source>
</evidence>
<dbReference type="AlphaFoldDB" id="A0A6G9AS20"/>
<gene>
    <name evidence="3" type="ORF">G8759_21505</name>
</gene>
<organism evidence="3 4">
    <name type="scientific">Spirosoma aureum</name>
    <dbReference type="NCBI Taxonomy" id="2692134"/>
    <lineage>
        <taxon>Bacteria</taxon>
        <taxon>Pseudomonadati</taxon>
        <taxon>Bacteroidota</taxon>
        <taxon>Cytophagia</taxon>
        <taxon>Cytophagales</taxon>
        <taxon>Cytophagaceae</taxon>
        <taxon>Spirosoma</taxon>
    </lineage>
</organism>
<comment type="similarity">
    <text evidence="1">Belongs to the YciI family.</text>
</comment>
<accession>A0A6G9AS20</accession>
<name>A0A6G9AS20_9BACT</name>
<reference evidence="3 4" key="1">
    <citation type="submission" date="2020-03" db="EMBL/GenBank/DDBJ databases">
        <authorList>
            <person name="Kim M.K."/>
        </authorList>
    </citation>
    <scope>NUCLEOTIDE SEQUENCE [LARGE SCALE GENOMIC DNA]</scope>
    <source>
        <strain evidence="3 4">BT328</strain>
    </source>
</reference>
<dbReference type="SUPFAM" id="SSF54909">
    <property type="entry name" value="Dimeric alpha+beta barrel"/>
    <property type="match status" value="1"/>
</dbReference>
<dbReference type="EMBL" id="CP050063">
    <property type="protein sequence ID" value="QIP15013.1"/>
    <property type="molecule type" value="Genomic_DNA"/>
</dbReference>
<sequence length="115" mass="12884">MNEFLLVIHRDLTSQDARPSQEQIQASVKPFQNWINGLAAKNILVKPPQRWDLGGRVIRKDNVVTNGPYAEVNKSIGGILMIRAIDYEEAIEIAKGCPIIQWGAVVEVRMAMPTM</sequence>